<gene>
    <name evidence="2" type="ORF">AAEO56_08820</name>
</gene>
<dbReference type="InterPro" id="IPR007712">
    <property type="entry name" value="RelE/ParE_toxin"/>
</dbReference>
<reference evidence="2 3" key="1">
    <citation type="submission" date="2024-04" db="EMBL/GenBank/DDBJ databases">
        <title>Flavobacterium sp. DGU11 16S ribosomal RNA gene Genome sequencing and assembly.</title>
        <authorList>
            <person name="Park S."/>
        </authorList>
    </citation>
    <scope>NUCLEOTIDE SEQUENCE [LARGE SCALE GENOMIC DNA]</scope>
    <source>
        <strain evidence="2 3">DGU11</strain>
    </source>
</reference>
<dbReference type="Pfam" id="PF05016">
    <property type="entry name" value="ParE_toxin"/>
    <property type="match status" value="1"/>
</dbReference>
<dbReference type="Gene3D" id="3.30.2310.20">
    <property type="entry name" value="RelE-like"/>
    <property type="match status" value="1"/>
</dbReference>
<dbReference type="Proteomes" id="UP001464555">
    <property type="component" value="Unassembled WGS sequence"/>
</dbReference>
<accession>A0ABU9HX37</accession>
<evidence type="ECO:0000313" key="3">
    <source>
        <dbReference type="Proteomes" id="UP001464555"/>
    </source>
</evidence>
<dbReference type="EMBL" id="JBBYHR010000004">
    <property type="protein sequence ID" value="MEL1244359.1"/>
    <property type="molecule type" value="Genomic_DNA"/>
</dbReference>
<dbReference type="InterPro" id="IPR035093">
    <property type="entry name" value="RelE/ParE_toxin_dom_sf"/>
</dbReference>
<organism evidence="2 3">
    <name type="scientific">Flavobacterium arundinis</name>
    <dbReference type="NCBI Taxonomy" id="3139143"/>
    <lineage>
        <taxon>Bacteria</taxon>
        <taxon>Pseudomonadati</taxon>
        <taxon>Bacteroidota</taxon>
        <taxon>Flavobacteriia</taxon>
        <taxon>Flavobacteriales</taxon>
        <taxon>Flavobacteriaceae</taxon>
        <taxon>Flavobacterium</taxon>
    </lineage>
</organism>
<comment type="caution">
    <text evidence="2">The sequence shown here is derived from an EMBL/GenBank/DDBJ whole genome shotgun (WGS) entry which is preliminary data.</text>
</comment>
<keyword evidence="3" id="KW-1185">Reference proteome</keyword>
<dbReference type="RefSeq" id="WP_341696676.1">
    <property type="nucleotide sequence ID" value="NZ_JBBYHR010000004.1"/>
</dbReference>
<protein>
    <submittedName>
        <fullName evidence="2">Type II toxin-antitoxin system RelE/ParE family toxin</fullName>
    </submittedName>
</protein>
<proteinExistence type="predicted"/>
<evidence type="ECO:0000313" key="2">
    <source>
        <dbReference type="EMBL" id="MEL1244359.1"/>
    </source>
</evidence>
<sequence length="99" mass="11949">MDTRPVKWHPVAIDSLKDIFDFIFEDSPQNAVMVYKTLFELAETANLFPEKYPIEKSYKNSYVRFIPKWNFKIVYQILEDKILILKIFPTHQNPKKIRR</sequence>
<name>A0ABU9HX37_9FLAO</name>
<evidence type="ECO:0000256" key="1">
    <source>
        <dbReference type="ARBA" id="ARBA00022649"/>
    </source>
</evidence>
<keyword evidence="1" id="KW-1277">Toxin-antitoxin system</keyword>